<protein>
    <submittedName>
        <fullName evidence="14">Cytochrome-c3 hydrogenase, gamma subunit</fullName>
    </submittedName>
</protein>
<evidence type="ECO:0000313" key="15">
    <source>
        <dbReference type="Proteomes" id="UP000033423"/>
    </source>
</evidence>
<comment type="similarity">
    <text evidence="1">Belongs to the PyrK family.</text>
</comment>
<comment type="caution">
    <text evidence="14">The sequence shown here is derived from an EMBL/GenBank/DDBJ whole genome shotgun (WGS) entry which is preliminary data.</text>
</comment>
<dbReference type="InterPro" id="IPR019480">
    <property type="entry name" value="Dihydroorotate_DH_Fe-S-bd"/>
</dbReference>
<dbReference type="InterPro" id="IPR017938">
    <property type="entry name" value="Riboflavin_synthase-like_b-brl"/>
</dbReference>
<keyword evidence="6 11" id="KW-0274">FAD</keyword>
<comment type="cofactor">
    <cofactor evidence="10">
        <name>[2Fe-2S] cluster</name>
        <dbReference type="ChEBI" id="CHEBI:190135"/>
    </cofactor>
</comment>
<dbReference type="InterPro" id="IPR037117">
    <property type="entry name" value="Dihydroorotate_DH_ele_sf"/>
</dbReference>
<keyword evidence="7" id="KW-0249">Electron transport</keyword>
<evidence type="ECO:0000256" key="7">
    <source>
        <dbReference type="ARBA" id="ARBA00022982"/>
    </source>
</evidence>
<dbReference type="PANTHER" id="PTHR43513">
    <property type="entry name" value="DIHYDROOROTATE DEHYDROGENASE B (NAD(+)), ELECTRON TRANSFER SUBUNIT"/>
    <property type="match status" value="1"/>
</dbReference>
<keyword evidence="8 12" id="KW-0408">Iron</keyword>
<feature type="binding site" evidence="12">
    <location>
        <position position="227"/>
    </location>
    <ligand>
        <name>[2Fe-2S] cluster</name>
        <dbReference type="ChEBI" id="CHEBI:190135"/>
    </ligand>
</feature>
<dbReference type="PANTHER" id="PTHR43513:SF3">
    <property type="entry name" value="DIHYDROOROTATE DEHYDROGENASE B (NAD(+)), ELECTRON TRANSFER SUBUNIT-RELATED"/>
    <property type="match status" value="1"/>
</dbReference>
<dbReference type="InterPro" id="IPR050353">
    <property type="entry name" value="PyrK_electron_transfer"/>
</dbReference>
<proteinExistence type="inferred from homology"/>
<dbReference type="GO" id="GO:0046872">
    <property type="term" value="F:metal ion binding"/>
    <property type="evidence" value="ECO:0007669"/>
    <property type="project" value="UniProtKB-KW"/>
</dbReference>
<keyword evidence="4 12" id="KW-0001">2Fe-2S</keyword>
<dbReference type="SUPFAM" id="SSF52343">
    <property type="entry name" value="Ferredoxin reductase-like, C-terminal NADP-linked domain"/>
    <property type="match status" value="1"/>
</dbReference>
<feature type="binding site" evidence="11">
    <location>
        <begin position="27"/>
        <end position="30"/>
    </location>
    <ligand>
        <name>FAD</name>
        <dbReference type="ChEBI" id="CHEBI:57692"/>
    </ligand>
</feature>
<feature type="binding site" evidence="12">
    <location>
        <position position="215"/>
    </location>
    <ligand>
        <name>[2Fe-2S] cluster</name>
        <dbReference type="ChEBI" id="CHEBI:190135"/>
    </ligand>
</feature>
<name>A0A0F3GPM6_9BACT</name>
<comment type="cofactor">
    <cofactor evidence="12">
        <name>[2Fe-2S] cluster</name>
        <dbReference type="ChEBI" id="CHEBI:190135"/>
    </cofactor>
    <text evidence="12">Binds 1 [2Fe-2S] cluster per subunit.</text>
</comment>
<evidence type="ECO:0000256" key="5">
    <source>
        <dbReference type="ARBA" id="ARBA00022723"/>
    </source>
</evidence>
<evidence type="ECO:0000259" key="13">
    <source>
        <dbReference type="Pfam" id="PF10418"/>
    </source>
</evidence>
<evidence type="ECO:0000313" key="14">
    <source>
        <dbReference type="EMBL" id="KJU82643.1"/>
    </source>
</evidence>
<evidence type="ECO:0000256" key="10">
    <source>
        <dbReference type="ARBA" id="ARBA00034078"/>
    </source>
</evidence>
<keyword evidence="5 12" id="KW-0479">Metal-binding</keyword>
<dbReference type="PATRIC" id="fig|29290.4.peg.6834"/>
<evidence type="ECO:0000256" key="3">
    <source>
        <dbReference type="ARBA" id="ARBA00022630"/>
    </source>
</evidence>
<dbReference type="Gene3D" id="3.40.50.80">
    <property type="entry name" value="Nucleotide-binding domain of ferredoxin-NADP reductase (FNR) module"/>
    <property type="match status" value="1"/>
</dbReference>
<sequence>MPGSFTWLLKGGGVPGKPLPFDPLLKRPFSCMDYSDGLLHFMIKLRGKFTAILGNCTPGSVLELIGPLGNGFPAVGTGERLIVVAGGIGIASVAMLLRDYPEATLFYGVRSANDLFIDRLPPVARLHVTSDNGSVGDKGNVLEQLRQYIVSTVQNTKAAGVIKVYACGPHAMTQQLCRMFAYSDGALPKINGWPVEAFVSVEERMACGVAACLGCAVGTVNGYRLVCKDGPVFNVNELIAVAT</sequence>
<evidence type="ECO:0000256" key="11">
    <source>
        <dbReference type="PIRSR" id="PIRSR006816-1"/>
    </source>
</evidence>
<evidence type="ECO:0000256" key="1">
    <source>
        <dbReference type="ARBA" id="ARBA00006422"/>
    </source>
</evidence>
<dbReference type="EMBL" id="LACI01002229">
    <property type="protein sequence ID" value="KJU82643.1"/>
    <property type="molecule type" value="Genomic_DNA"/>
</dbReference>
<dbReference type="Pfam" id="PF10418">
    <property type="entry name" value="DHODB_Fe-S_bind"/>
    <property type="match status" value="1"/>
</dbReference>
<comment type="cofactor">
    <cofactor evidence="11">
        <name>FAD</name>
        <dbReference type="ChEBI" id="CHEBI:57692"/>
    </cofactor>
    <text evidence="11">Binds 1 FAD per subunit.</text>
</comment>
<keyword evidence="15" id="KW-1185">Reference proteome</keyword>
<dbReference type="GO" id="GO:0006221">
    <property type="term" value="P:pyrimidine nucleotide biosynthetic process"/>
    <property type="evidence" value="ECO:0007669"/>
    <property type="project" value="InterPro"/>
</dbReference>
<dbReference type="GO" id="GO:0051537">
    <property type="term" value="F:2 iron, 2 sulfur cluster binding"/>
    <property type="evidence" value="ECO:0007669"/>
    <property type="project" value="UniProtKB-KW"/>
</dbReference>
<dbReference type="SUPFAM" id="SSF63380">
    <property type="entry name" value="Riboflavin synthase domain-like"/>
    <property type="match status" value="1"/>
</dbReference>
<evidence type="ECO:0000256" key="4">
    <source>
        <dbReference type="ARBA" id="ARBA00022714"/>
    </source>
</evidence>
<dbReference type="InterPro" id="IPR039261">
    <property type="entry name" value="FNR_nucleotide-bd"/>
</dbReference>
<dbReference type="InterPro" id="IPR012165">
    <property type="entry name" value="Cyt_c3_hydrogenase_gsu"/>
</dbReference>
<evidence type="ECO:0000256" key="2">
    <source>
        <dbReference type="ARBA" id="ARBA00022448"/>
    </source>
</evidence>
<keyword evidence="3 11" id="KW-0285">Flavoprotein</keyword>
<evidence type="ECO:0000256" key="6">
    <source>
        <dbReference type="ARBA" id="ARBA00022827"/>
    </source>
</evidence>
<evidence type="ECO:0000256" key="8">
    <source>
        <dbReference type="ARBA" id="ARBA00023004"/>
    </source>
</evidence>
<dbReference type="Proteomes" id="UP000033423">
    <property type="component" value="Unassembled WGS sequence"/>
</dbReference>
<dbReference type="PIRSF" id="PIRSF006816">
    <property type="entry name" value="Cyc3_hyd_g"/>
    <property type="match status" value="1"/>
</dbReference>
<evidence type="ECO:0000256" key="9">
    <source>
        <dbReference type="ARBA" id="ARBA00023014"/>
    </source>
</evidence>
<keyword evidence="9 12" id="KW-0411">Iron-sulfur</keyword>
<reference evidence="14 15" key="1">
    <citation type="submission" date="2015-02" db="EMBL/GenBank/DDBJ databases">
        <title>Single-cell genomics of uncultivated deep-branching MTB reveals a conserved set of magnetosome genes.</title>
        <authorList>
            <person name="Kolinko S."/>
            <person name="Richter M."/>
            <person name="Glockner F.O."/>
            <person name="Brachmann A."/>
            <person name="Schuler D."/>
        </authorList>
    </citation>
    <scope>NUCLEOTIDE SEQUENCE [LARGE SCALE GENOMIC DNA]</scope>
    <source>
        <strain evidence="14">TM-1</strain>
    </source>
</reference>
<dbReference type="GO" id="GO:0050660">
    <property type="term" value="F:flavin adenine dinucleotide binding"/>
    <property type="evidence" value="ECO:0007669"/>
    <property type="project" value="InterPro"/>
</dbReference>
<dbReference type="Gene3D" id="2.40.30.10">
    <property type="entry name" value="Translation factors"/>
    <property type="match status" value="1"/>
</dbReference>
<keyword evidence="2" id="KW-0813">Transport</keyword>
<feature type="domain" description="Dihydroorotate dehydrogenase electron transfer subunit iron-sulphur cluster binding" evidence="13">
    <location>
        <begin position="202"/>
        <end position="238"/>
    </location>
</feature>
<dbReference type="Gene3D" id="2.10.240.10">
    <property type="entry name" value="Dihydroorotate dehydrogenase, electron transfer subunit"/>
    <property type="match status" value="1"/>
</dbReference>
<feature type="binding site" evidence="12">
    <location>
        <position position="212"/>
    </location>
    <ligand>
        <name>[2Fe-2S] cluster</name>
        <dbReference type="ChEBI" id="CHEBI:190135"/>
    </ligand>
</feature>
<organism evidence="14 15">
    <name type="scientific">Candidatus Magnetobacterium bavaricum</name>
    <dbReference type="NCBI Taxonomy" id="29290"/>
    <lineage>
        <taxon>Bacteria</taxon>
        <taxon>Pseudomonadati</taxon>
        <taxon>Nitrospirota</taxon>
        <taxon>Thermodesulfovibrionia</taxon>
        <taxon>Thermodesulfovibrionales</taxon>
        <taxon>Candidatus Magnetobacteriaceae</taxon>
        <taxon>Candidatus Magnetobacterium</taxon>
    </lineage>
</organism>
<gene>
    <name evidence="14" type="ORF">MBAV_005162</name>
</gene>
<feature type="binding site" evidence="12">
    <location>
        <position position="207"/>
    </location>
    <ligand>
        <name>[2Fe-2S] cluster</name>
        <dbReference type="ChEBI" id="CHEBI:190135"/>
    </ligand>
</feature>
<evidence type="ECO:0000256" key="12">
    <source>
        <dbReference type="PIRSR" id="PIRSR006816-2"/>
    </source>
</evidence>
<accession>A0A0F3GPM6</accession>
<dbReference type="AlphaFoldDB" id="A0A0F3GPM6"/>